<protein>
    <submittedName>
        <fullName evidence="1">Uncharacterized protein</fullName>
    </submittedName>
</protein>
<accession>A0AAV6TE75</accession>
<evidence type="ECO:0000313" key="2">
    <source>
        <dbReference type="Proteomes" id="UP000827092"/>
    </source>
</evidence>
<sequence length="69" mass="7519">MTPLSRNSSLAEKFQSPIPRTKEVQGVYPFLRKGKAHDDSFNWHACGPGASKGITDPLLLCPVGKRPSP</sequence>
<reference evidence="1 2" key="1">
    <citation type="journal article" date="2022" name="Nat. Ecol. Evol.">
        <title>A masculinizing supergene underlies an exaggerated male reproductive morph in a spider.</title>
        <authorList>
            <person name="Hendrickx F."/>
            <person name="De Corte Z."/>
            <person name="Sonet G."/>
            <person name="Van Belleghem S.M."/>
            <person name="Kostlbacher S."/>
            <person name="Vangestel C."/>
        </authorList>
    </citation>
    <scope>NUCLEOTIDE SEQUENCE [LARGE SCALE GENOMIC DNA]</scope>
    <source>
        <strain evidence="1">W744_W776</strain>
    </source>
</reference>
<keyword evidence="2" id="KW-1185">Reference proteome</keyword>
<name>A0AAV6TE75_9ARAC</name>
<gene>
    <name evidence="1" type="ORF">JTE90_016149</name>
</gene>
<organism evidence="1 2">
    <name type="scientific">Oedothorax gibbosus</name>
    <dbReference type="NCBI Taxonomy" id="931172"/>
    <lineage>
        <taxon>Eukaryota</taxon>
        <taxon>Metazoa</taxon>
        <taxon>Ecdysozoa</taxon>
        <taxon>Arthropoda</taxon>
        <taxon>Chelicerata</taxon>
        <taxon>Arachnida</taxon>
        <taxon>Araneae</taxon>
        <taxon>Araneomorphae</taxon>
        <taxon>Entelegynae</taxon>
        <taxon>Araneoidea</taxon>
        <taxon>Linyphiidae</taxon>
        <taxon>Erigoninae</taxon>
        <taxon>Oedothorax</taxon>
    </lineage>
</organism>
<comment type="caution">
    <text evidence="1">The sequence shown here is derived from an EMBL/GenBank/DDBJ whole genome shotgun (WGS) entry which is preliminary data.</text>
</comment>
<proteinExistence type="predicted"/>
<dbReference type="Proteomes" id="UP000827092">
    <property type="component" value="Unassembled WGS sequence"/>
</dbReference>
<dbReference type="EMBL" id="JAFNEN010006258">
    <property type="protein sequence ID" value="KAG8156172.1"/>
    <property type="molecule type" value="Genomic_DNA"/>
</dbReference>
<dbReference type="AlphaFoldDB" id="A0AAV6TE75"/>
<evidence type="ECO:0000313" key="1">
    <source>
        <dbReference type="EMBL" id="KAG8156172.1"/>
    </source>
</evidence>